<sequence length="358" mass="41857">MRTFKSATTCEPQKPPHVIISENLDLETVTSNVDSALVSATSDGPQNPSDTIIGEDSDLQIVRNGVICRQRQLIEGTADVVQSNTLRGSFSSPIWRLPTEILSEIFLYCLPEDEHWVYSSKLAPLLLTRICRRWRDVAVGLPRLWCRLQLEVWHNTWQERAYPRDDWQTRAFGYDSWLKRSGACPLSLRLKCRTDWSKLQSLLQPYIQQISSLSLDFLSSIGPFVMEDFHALKELTIRQYIRDRPARGINRSLLKLPVNLRRINMKDLWFDLQAIKFLHCFRMGPSHTYRDRHRWTRCIHPHTPSMSRSLLPEDDWSILHYSDSRISRAHQPSILIHVLERTLEHRRGSWPIRGYHTP</sequence>
<dbReference type="AlphaFoldDB" id="A0A9P7E8S9"/>
<reference evidence="1" key="1">
    <citation type="journal article" date="2020" name="New Phytol.">
        <title>Comparative genomics reveals dynamic genome evolution in host specialist ectomycorrhizal fungi.</title>
        <authorList>
            <person name="Lofgren L.A."/>
            <person name="Nguyen N.H."/>
            <person name="Vilgalys R."/>
            <person name="Ruytinx J."/>
            <person name="Liao H.L."/>
            <person name="Branco S."/>
            <person name="Kuo A."/>
            <person name="LaButti K."/>
            <person name="Lipzen A."/>
            <person name="Andreopoulos W."/>
            <person name="Pangilinan J."/>
            <person name="Riley R."/>
            <person name="Hundley H."/>
            <person name="Na H."/>
            <person name="Barry K."/>
            <person name="Grigoriev I.V."/>
            <person name="Stajich J.E."/>
            <person name="Kennedy P.G."/>
        </authorList>
    </citation>
    <scope>NUCLEOTIDE SEQUENCE</scope>
    <source>
        <strain evidence="1">MN1</strain>
    </source>
</reference>
<evidence type="ECO:0000313" key="2">
    <source>
        <dbReference type="Proteomes" id="UP000807769"/>
    </source>
</evidence>
<dbReference type="RefSeq" id="XP_041191642.1">
    <property type="nucleotide sequence ID" value="XM_041343076.1"/>
</dbReference>
<evidence type="ECO:0000313" key="1">
    <source>
        <dbReference type="EMBL" id="KAG1814006.1"/>
    </source>
</evidence>
<comment type="caution">
    <text evidence="1">The sequence shown here is derived from an EMBL/GenBank/DDBJ whole genome shotgun (WGS) entry which is preliminary data.</text>
</comment>
<dbReference type="OrthoDB" id="2998253at2759"/>
<organism evidence="1 2">
    <name type="scientific">Suillus subaureus</name>
    <dbReference type="NCBI Taxonomy" id="48587"/>
    <lineage>
        <taxon>Eukaryota</taxon>
        <taxon>Fungi</taxon>
        <taxon>Dikarya</taxon>
        <taxon>Basidiomycota</taxon>
        <taxon>Agaricomycotina</taxon>
        <taxon>Agaricomycetes</taxon>
        <taxon>Agaricomycetidae</taxon>
        <taxon>Boletales</taxon>
        <taxon>Suillineae</taxon>
        <taxon>Suillaceae</taxon>
        <taxon>Suillus</taxon>
    </lineage>
</organism>
<dbReference type="GeneID" id="64637092"/>
<dbReference type="Proteomes" id="UP000807769">
    <property type="component" value="Unassembled WGS sequence"/>
</dbReference>
<keyword evidence="2" id="KW-1185">Reference proteome</keyword>
<proteinExistence type="predicted"/>
<gene>
    <name evidence="1" type="ORF">BJ212DRAFT_388415</name>
</gene>
<protein>
    <recommendedName>
        <fullName evidence="3">F-box domain-containing protein</fullName>
    </recommendedName>
</protein>
<evidence type="ECO:0008006" key="3">
    <source>
        <dbReference type="Google" id="ProtNLM"/>
    </source>
</evidence>
<dbReference type="EMBL" id="JABBWG010000022">
    <property type="protein sequence ID" value="KAG1814006.1"/>
    <property type="molecule type" value="Genomic_DNA"/>
</dbReference>
<name>A0A9P7E8S9_9AGAM</name>
<accession>A0A9P7E8S9</accession>